<sequence length="176" mass="20167">MIALQEINPSIRFEIYTQTPLWFFQSSLVNNFNYHPLLTDIGLIQTSPLHIDLKQTIVHLNNFFPKNMVLLPYHSNFYHPDLIGSSDLVLGKLGYSTLAETYWAKIPFGYITRSNFRESDILATFVTQEMSDFAMSESDFIAGKWISMLPSYLGLSSPKRNEPNGFEQIANFITSL</sequence>
<dbReference type="RefSeq" id="WP_231910598.1">
    <property type="nucleotide sequence ID" value="NZ_AP014836.1"/>
</dbReference>
<organism evidence="1 2">
    <name type="scientific">Candidatus Nitrosoglobus terrae</name>
    <dbReference type="NCBI Taxonomy" id="1630141"/>
    <lineage>
        <taxon>Bacteria</taxon>
        <taxon>Pseudomonadati</taxon>
        <taxon>Pseudomonadota</taxon>
        <taxon>Gammaproteobacteria</taxon>
        <taxon>Chromatiales</taxon>
        <taxon>Chromatiaceae</taxon>
        <taxon>Candidatus Nitrosoglobus</taxon>
    </lineage>
</organism>
<dbReference type="EMBL" id="AP014836">
    <property type="protein sequence ID" value="BAW80436.1"/>
    <property type="molecule type" value="Genomic_DNA"/>
</dbReference>
<evidence type="ECO:0000313" key="2">
    <source>
        <dbReference type="Proteomes" id="UP000243679"/>
    </source>
</evidence>
<protein>
    <submittedName>
        <fullName evidence="1">Uncharacterized protein</fullName>
    </submittedName>
</protein>
<keyword evidence="2" id="KW-1185">Reference proteome</keyword>
<reference evidence="1 2" key="1">
    <citation type="journal article" date="2017" name="ISME J.">
        <title>An acid-tolerant ammonia-oxidizing ?-proteobacterium from soil.</title>
        <authorList>
            <person name="Hayatsu M."/>
            <person name="Tago K."/>
            <person name="Uchiyama I."/>
            <person name="Toyoda A."/>
            <person name="Wang Y."/>
            <person name="Shimomura Y."/>
            <person name="Okubo T."/>
            <person name="Kurisu F."/>
            <person name="Hirono Y."/>
            <person name="Nonaka K."/>
            <person name="Akiyama H."/>
            <person name="Itoh T."/>
            <person name="Takami H."/>
        </authorList>
    </citation>
    <scope>NUCLEOTIDE SEQUENCE [LARGE SCALE GENOMIC DNA]</scope>
    <source>
        <strain evidence="1 2">TAO100</strain>
    </source>
</reference>
<gene>
    <name evidence="1" type="ORF">TAO_1066</name>
</gene>
<dbReference type="AlphaFoldDB" id="A0A1Q2SMS5"/>
<dbReference type="KEGG" id="ntt:TAO_1066"/>
<dbReference type="Proteomes" id="UP000243679">
    <property type="component" value="Chromosome"/>
</dbReference>
<evidence type="ECO:0000313" key="1">
    <source>
        <dbReference type="EMBL" id="BAW80436.1"/>
    </source>
</evidence>
<dbReference type="PANTHER" id="PTHR38134:SF2">
    <property type="entry name" value="GALACTOKINASE"/>
    <property type="match status" value="1"/>
</dbReference>
<accession>A0A1Q2SMS5</accession>
<dbReference type="InterPro" id="IPR053205">
    <property type="entry name" value="GHMP_kinase_L-arabinokinase"/>
</dbReference>
<proteinExistence type="predicted"/>
<dbReference type="PANTHER" id="PTHR38134">
    <property type="entry name" value="SLR1395 PROTEIN"/>
    <property type="match status" value="1"/>
</dbReference>
<name>A0A1Q2SMS5_9GAMM</name>